<dbReference type="Proteomes" id="UP000886818">
    <property type="component" value="Chromosome"/>
</dbReference>
<sequence>MDKKFKVIKGTKYDSICMEYDFLKGYVTDTRLMGVIGLWIKWKRKDGKIFYQFFHLDAEEYGLDDYESVYGEDRVEIERIKGGMMGGLGGKFVPVNEREARYIIKSYVKKNQKWNAPLPEPQWEYTFLINDEVDLSKEEKMNLWERICEPIESPFQLIHYYIMRSVGKDDEAVNYLSVKDIDYKIVNSPSILLKNTIEIDETGKEISYITESLIDTEKKYKMVVSEIKLVDTEKGLKVKAAQIKSMMRITSTEAAFALARKEYLLVYYVSDMGKLMKVFAKEKVHAMKSSYELGYLYTEFNPTNDHVKRQTYYLNEDVYGVYYMTTADQLVVAAYDEKIIEELQNYFVESKFEEVLELEEKITLDHSLLYEFIHSDKDNIFDFLDEE</sequence>
<reference evidence="1" key="1">
    <citation type="submission" date="2021-07" db="EMBL/GenBank/DDBJ databases">
        <title>Complete genome sequence of Crassaminicella sp. 143-21, isolated from a deep-sea hydrothermal vent.</title>
        <authorList>
            <person name="Li X."/>
        </authorList>
    </citation>
    <scope>NUCLEOTIDE SEQUENCE</scope>
    <source>
        <strain evidence="1">143-21</strain>
    </source>
</reference>
<protein>
    <submittedName>
        <fullName evidence="1">Uncharacterized protein</fullName>
    </submittedName>
</protein>
<keyword evidence="2" id="KW-1185">Reference proteome</keyword>
<accession>A0ABX8RC85</accession>
<dbReference type="EMBL" id="CP078093">
    <property type="protein sequence ID" value="QXM06660.1"/>
    <property type="molecule type" value="Genomic_DNA"/>
</dbReference>
<evidence type="ECO:0000313" key="2">
    <source>
        <dbReference type="Proteomes" id="UP000886818"/>
    </source>
</evidence>
<organism evidence="1 2">
    <name type="scientific">Crassaminicella indica</name>
    <dbReference type="NCBI Taxonomy" id="2855394"/>
    <lineage>
        <taxon>Bacteria</taxon>
        <taxon>Bacillati</taxon>
        <taxon>Bacillota</taxon>
        <taxon>Clostridia</taxon>
        <taxon>Eubacteriales</taxon>
        <taxon>Clostridiaceae</taxon>
        <taxon>Crassaminicella</taxon>
    </lineage>
</organism>
<gene>
    <name evidence="1" type="ORF">KVH43_02760</name>
</gene>
<name>A0ABX8RC85_9CLOT</name>
<dbReference type="RefSeq" id="WP_218283356.1">
    <property type="nucleotide sequence ID" value="NZ_CP078093.1"/>
</dbReference>
<evidence type="ECO:0000313" key="1">
    <source>
        <dbReference type="EMBL" id="QXM06660.1"/>
    </source>
</evidence>
<proteinExistence type="predicted"/>